<dbReference type="EMBL" id="JANBPY010002496">
    <property type="protein sequence ID" value="KAJ1954756.1"/>
    <property type="molecule type" value="Genomic_DNA"/>
</dbReference>
<organism evidence="10 11">
    <name type="scientific">Dispira parvispora</name>
    <dbReference type="NCBI Taxonomy" id="1520584"/>
    <lineage>
        <taxon>Eukaryota</taxon>
        <taxon>Fungi</taxon>
        <taxon>Fungi incertae sedis</taxon>
        <taxon>Zoopagomycota</taxon>
        <taxon>Kickxellomycotina</taxon>
        <taxon>Dimargaritomycetes</taxon>
        <taxon>Dimargaritales</taxon>
        <taxon>Dimargaritaceae</taxon>
        <taxon>Dispira</taxon>
    </lineage>
</organism>
<dbReference type="PROSITE" id="PS51186">
    <property type="entry name" value="GNAT"/>
    <property type="match status" value="1"/>
</dbReference>
<evidence type="ECO:0000256" key="7">
    <source>
        <dbReference type="ARBA" id="ARBA00023315"/>
    </source>
</evidence>
<keyword evidence="4 8" id="KW-0808">Transferase</keyword>
<sequence>MLSNATVQPETKSNGVSLKQTAEEMSKLSVKEQKVGRRALFDSSLISTEVSAQLPAQYVLRPLCEDDFEKGVFECLSQLSVVGEVSAARFAETFRTLLAQGASYMNVIEDTERSRIVACGTLVLEQKLLRNCGKIGHIEDIVVSSTERGKRLGLHLIHQLKHLGHALGCYKVILNCKQSNVAFYEKCGLEVRDVQMVEYFTE</sequence>
<comment type="subcellular location">
    <subcellularLocation>
        <location evidence="1">Endomembrane system</location>
        <topology evidence="1">Peripheral membrane protein</topology>
    </subcellularLocation>
    <subcellularLocation>
        <location evidence="2">Endoplasmic reticulum membrane</location>
    </subcellularLocation>
</comment>
<dbReference type="AlphaFoldDB" id="A0A9W8AQI4"/>
<dbReference type="PANTHER" id="PTHR13355:SF11">
    <property type="entry name" value="GLUCOSAMINE 6-PHOSPHATE N-ACETYLTRANSFERASE"/>
    <property type="match status" value="1"/>
</dbReference>
<evidence type="ECO:0000313" key="10">
    <source>
        <dbReference type="EMBL" id="KAJ1954756.1"/>
    </source>
</evidence>
<dbReference type="Gene3D" id="3.40.630.30">
    <property type="match status" value="1"/>
</dbReference>
<evidence type="ECO:0000256" key="1">
    <source>
        <dbReference type="ARBA" id="ARBA00004184"/>
    </source>
</evidence>
<dbReference type="InterPro" id="IPR000182">
    <property type="entry name" value="GNAT_dom"/>
</dbReference>
<comment type="similarity">
    <text evidence="8">Belongs to the acetyltransferase family. GNA1 subfamily.</text>
</comment>
<keyword evidence="11" id="KW-1185">Reference proteome</keyword>
<comment type="subunit">
    <text evidence="3">Homodimer.</text>
</comment>
<evidence type="ECO:0000256" key="6">
    <source>
        <dbReference type="ARBA" id="ARBA00023136"/>
    </source>
</evidence>
<proteinExistence type="inferred from homology"/>
<dbReference type="Pfam" id="PF00583">
    <property type="entry name" value="Acetyltransf_1"/>
    <property type="match status" value="1"/>
</dbReference>
<reference evidence="10" key="1">
    <citation type="submission" date="2022-07" db="EMBL/GenBank/DDBJ databases">
        <title>Phylogenomic reconstructions and comparative analyses of Kickxellomycotina fungi.</title>
        <authorList>
            <person name="Reynolds N.K."/>
            <person name="Stajich J.E."/>
            <person name="Barry K."/>
            <person name="Grigoriev I.V."/>
            <person name="Crous P."/>
            <person name="Smith M.E."/>
        </authorList>
    </citation>
    <scope>NUCLEOTIDE SEQUENCE</scope>
    <source>
        <strain evidence="10">RSA 1196</strain>
    </source>
</reference>
<dbReference type="InterPro" id="IPR016181">
    <property type="entry name" value="Acyl_CoA_acyltransferase"/>
</dbReference>
<protein>
    <recommendedName>
        <fullName evidence="8">Glucosamine 6-phosphate N-acetyltransferase</fullName>
        <ecNumber evidence="8">2.3.1.4</ecNumber>
    </recommendedName>
</protein>
<comment type="caution">
    <text evidence="10">The sequence shown here is derived from an EMBL/GenBank/DDBJ whole genome shotgun (WGS) entry which is preliminary data.</text>
</comment>
<accession>A0A9W8AQI4</accession>
<keyword evidence="7 8" id="KW-0012">Acyltransferase</keyword>
<gene>
    <name evidence="10" type="primary">GNA1</name>
    <name evidence="10" type="ORF">IWQ62_005679</name>
</gene>
<name>A0A9W8AQI4_9FUNG</name>
<feature type="domain" description="N-acetyltransferase" evidence="9">
    <location>
        <begin position="77"/>
        <end position="202"/>
    </location>
</feature>
<evidence type="ECO:0000256" key="2">
    <source>
        <dbReference type="ARBA" id="ARBA00004586"/>
    </source>
</evidence>
<dbReference type="PANTHER" id="PTHR13355">
    <property type="entry name" value="GLUCOSAMINE 6-PHOSPHATE N-ACETYLTRANSFERASE"/>
    <property type="match status" value="1"/>
</dbReference>
<dbReference type="GO" id="GO:0004343">
    <property type="term" value="F:glucosamine 6-phosphate N-acetyltransferase activity"/>
    <property type="evidence" value="ECO:0007669"/>
    <property type="project" value="UniProtKB-UniRule"/>
</dbReference>
<comment type="catalytic activity">
    <reaction evidence="8">
        <text>D-glucosamine 6-phosphate + acetyl-CoA = N-acetyl-D-glucosamine 6-phosphate + CoA + H(+)</text>
        <dbReference type="Rhea" id="RHEA:10292"/>
        <dbReference type="ChEBI" id="CHEBI:15378"/>
        <dbReference type="ChEBI" id="CHEBI:57287"/>
        <dbReference type="ChEBI" id="CHEBI:57288"/>
        <dbReference type="ChEBI" id="CHEBI:57513"/>
        <dbReference type="ChEBI" id="CHEBI:58725"/>
        <dbReference type="EC" id="2.3.1.4"/>
    </reaction>
</comment>
<evidence type="ECO:0000256" key="5">
    <source>
        <dbReference type="ARBA" id="ARBA00022824"/>
    </source>
</evidence>
<keyword evidence="5" id="KW-0256">Endoplasmic reticulum</keyword>
<dbReference type="GO" id="GO:0005789">
    <property type="term" value="C:endoplasmic reticulum membrane"/>
    <property type="evidence" value="ECO:0007669"/>
    <property type="project" value="UniProtKB-SubCell"/>
</dbReference>
<dbReference type="SUPFAM" id="SSF55729">
    <property type="entry name" value="Acyl-CoA N-acyltransferases (Nat)"/>
    <property type="match status" value="1"/>
</dbReference>
<evidence type="ECO:0000256" key="4">
    <source>
        <dbReference type="ARBA" id="ARBA00022679"/>
    </source>
</evidence>
<dbReference type="OrthoDB" id="10039976at2759"/>
<dbReference type="FunFam" id="3.40.630.30:FF:000048">
    <property type="entry name" value="Glucosamine 6-phosphate N-acetyltransferase"/>
    <property type="match status" value="1"/>
</dbReference>
<evidence type="ECO:0000313" key="11">
    <source>
        <dbReference type="Proteomes" id="UP001150925"/>
    </source>
</evidence>
<dbReference type="EC" id="2.3.1.4" evidence="8"/>
<dbReference type="CDD" id="cd04301">
    <property type="entry name" value="NAT_SF"/>
    <property type="match status" value="1"/>
</dbReference>
<evidence type="ECO:0000259" key="9">
    <source>
        <dbReference type="PROSITE" id="PS51186"/>
    </source>
</evidence>
<comment type="pathway">
    <text evidence="8">Nucleotide-sugar biosynthesis; UDP-N-acetyl-alpha-D-glucosamine biosynthesis; N-acetyl-alpha-D-glucosamine 1-phosphate from alpha-D-glucosamine 6-phosphate (route I): step 1/2.</text>
</comment>
<dbReference type="GO" id="GO:0006048">
    <property type="term" value="P:UDP-N-acetylglucosamine biosynthetic process"/>
    <property type="evidence" value="ECO:0007669"/>
    <property type="project" value="UniProtKB-UniRule"/>
</dbReference>
<dbReference type="Proteomes" id="UP001150925">
    <property type="component" value="Unassembled WGS sequence"/>
</dbReference>
<dbReference type="InterPro" id="IPR039143">
    <property type="entry name" value="GNPNAT1-like"/>
</dbReference>
<evidence type="ECO:0000256" key="8">
    <source>
        <dbReference type="RuleBase" id="RU365086"/>
    </source>
</evidence>
<keyword evidence="6" id="KW-0472">Membrane</keyword>
<evidence type="ECO:0000256" key="3">
    <source>
        <dbReference type="ARBA" id="ARBA00011738"/>
    </source>
</evidence>